<evidence type="ECO:0000256" key="1">
    <source>
        <dbReference type="ARBA" id="ARBA00010641"/>
    </source>
</evidence>
<dbReference type="Pfam" id="PF04542">
    <property type="entry name" value="Sigma70_r2"/>
    <property type="match status" value="1"/>
</dbReference>
<dbReference type="Gene3D" id="1.10.1740.10">
    <property type="match status" value="1"/>
</dbReference>
<dbReference type="InterPro" id="IPR013324">
    <property type="entry name" value="RNA_pol_sigma_r3/r4-like"/>
</dbReference>
<comment type="caution">
    <text evidence="7">The sequence shown here is derived from an EMBL/GenBank/DDBJ whole genome shotgun (WGS) entry which is preliminary data.</text>
</comment>
<comment type="similarity">
    <text evidence="1">Belongs to the sigma-70 factor family. ECF subfamily.</text>
</comment>
<protein>
    <recommendedName>
        <fullName evidence="9">RNA polymerase sigma-70 factor, ECF subfamily</fullName>
    </recommendedName>
</protein>
<dbReference type="EMBL" id="MLFK01000009">
    <property type="protein sequence ID" value="OIV40443.1"/>
    <property type="molecule type" value="Genomic_DNA"/>
</dbReference>
<dbReference type="GO" id="GO:0003677">
    <property type="term" value="F:DNA binding"/>
    <property type="evidence" value="ECO:0007669"/>
    <property type="project" value="InterPro"/>
</dbReference>
<organism evidence="7 8">
    <name type="scientific">Flavobacterium johnsoniae</name>
    <name type="common">Cytophaga johnsonae</name>
    <dbReference type="NCBI Taxonomy" id="986"/>
    <lineage>
        <taxon>Bacteria</taxon>
        <taxon>Pseudomonadati</taxon>
        <taxon>Bacteroidota</taxon>
        <taxon>Flavobacteriia</taxon>
        <taxon>Flavobacteriales</taxon>
        <taxon>Flavobacteriaceae</taxon>
        <taxon>Flavobacterium</taxon>
    </lineage>
</organism>
<evidence type="ECO:0000259" key="5">
    <source>
        <dbReference type="Pfam" id="PF04542"/>
    </source>
</evidence>
<dbReference type="InterPro" id="IPR007627">
    <property type="entry name" value="RNA_pol_sigma70_r2"/>
</dbReference>
<dbReference type="InterPro" id="IPR036388">
    <property type="entry name" value="WH-like_DNA-bd_sf"/>
</dbReference>
<evidence type="ECO:0000313" key="8">
    <source>
        <dbReference type="Proteomes" id="UP000182826"/>
    </source>
</evidence>
<name>A0A1J7BP22_FLAJO</name>
<dbReference type="Pfam" id="PF08281">
    <property type="entry name" value="Sigma70_r4_2"/>
    <property type="match status" value="1"/>
</dbReference>
<dbReference type="GO" id="GO:0016987">
    <property type="term" value="F:sigma factor activity"/>
    <property type="evidence" value="ECO:0007669"/>
    <property type="project" value="UniProtKB-KW"/>
</dbReference>
<dbReference type="NCBIfam" id="TIGR02937">
    <property type="entry name" value="sigma70-ECF"/>
    <property type="match status" value="1"/>
</dbReference>
<keyword evidence="3" id="KW-0731">Sigma factor</keyword>
<dbReference type="Proteomes" id="UP000182826">
    <property type="component" value="Unassembled WGS sequence"/>
</dbReference>
<dbReference type="PANTHER" id="PTHR43133">
    <property type="entry name" value="RNA POLYMERASE ECF-TYPE SIGMA FACTO"/>
    <property type="match status" value="1"/>
</dbReference>
<proteinExistence type="inferred from homology"/>
<reference evidence="7 8" key="1">
    <citation type="submission" date="2016-10" db="EMBL/GenBank/DDBJ databases">
        <title>Draft Genome Sequence of Rhizobacteria Flavobacterium johnsoniae CI04.</title>
        <authorList>
            <person name="Bravo J.I."/>
            <person name="Lozano G.L."/>
            <person name="Handelsman J."/>
        </authorList>
    </citation>
    <scope>NUCLEOTIDE SEQUENCE [LARGE SCALE GENOMIC DNA]</scope>
    <source>
        <strain evidence="7 8">CI04</strain>
    </source>
</reference>
<keyword evidence="8" id="KW-1185">Reference proteome</keyword>
<evidence type="ECO:0000256" key="2">
    <source>
        <dbReference type="ARBA" id="ARBA00023015"/>
    </source>
</evidence>
<dbReference type="InterPro" id="IPR014284">
    <property type="entry name" value="RNA_pol_sigma-70_dom"/>
</dbReference>
<gene>
    <name evidence="7" type="ORF">BKM63_16265</name>
</gene>
<dbReference type="GO" id="GO:0006352">
    <property type="term" value="P:DNA-templated transcription initiation"/>
    <property type="evidence" value="ECO:0007669"/>
    <property type="project" value="InterPro"/>
</dbReference>
<evidence type="ECO:0000256" key="3">
    <source>
        <dbReference type="ARBA" id="ARBA00023082"/>
    </source>
</evidence>
<dbReference type="InterPro" id="IPR013249">
    <property type="entry name" value="RNA_pol_sigma70_r4_t2"/>
</dbReference>
<sequence length="177" mass="20714">MKQFKEIETLYKENFTFLCLVSFQITKDREAAKDIVQDFFIYFWNKHQNTTINKSFRAYGAKAIKNLSLQYVEKIKRIDVEKGDLSIPEYEDIINLEKKDDSKIAAVLKLLDLLPEARRNIFISHVVNDLSYSEIAETYNISINTVKTQMKRSYAFIREKANGNTLLVLLLLLFNKS</sequence>
<dbReference type="SUPFAM" id="SSF88659">
    <property type="entry name" value="Sigma3 and sigma4 domains of RNA polymerase sigma factors"/>
    <property type="match status" value="1"/>
</dbReference>
<evidence type="ECO:0000256" key="4">
    <source>
        <dbReference type="ARBA" id="ARBA00023163"/>
    </source>
</evidence>
<dbReference type="CDD" id="cd06171">
    <property type="entry name" value="Sigma70_r4"/>
    <property type="match status" value="1"/>
</dbReference>
<evidence type="ECO:0000313" key="7">
    <source>
        <dbReference type="EMBL" id="OIV40443.1"/>
    </source>
</evidence>
<feature type="domain" description="RNA polymerase sigma-70 region 2" evidence="5">
    <location>
        <begin position="10"/>
        <end position="77"/>
    </location>
</feature>
<keyword evidence="2" id="KW-0805">Transcription regulation</keyword>
<evidence type="ECO:0008006" key="9">
    <source>
        <dbReference type="Google" id="ProtNLM"/>
    </source>
</evidence>
<dbReference type="InterPro" id="IPR013325">
    <property type="entry name" value="RNA_pol_sigma_r2"/>
</dbReference>
<feature type="domain" description="RNA polymerase sigma factor 70 region 4 type 2" evidence="6">
    <location>
        <begin position="106"/>
        <end position="155"/>
    </location>
</feature>
<dbReference type="RefSeq" id="WP_071637645.1">
    <property type="nucleotide sequence ID" value="NZ_MLFK01000009.1"/>
</dbReference>
<dbReference type="InterPro" id="IPR039425">
    <property type="entry name" value="RNA_pol_sigma-70-like"/>
</dbReference>
<dbReference type="PANTHER" id="PTHR43133:SF46">
    <property type="entry name" value="RNA POLYMERASE SIGMA-70 FACTOR ECF SUBFAMILY"/>
    <property type="match status" value="1"/>
</dbReference>
<keyword evidence="4" id="KW-0804">Transcription</keyword>
<accession>A0A1J7BP22</accession>
<dbReference type="Gene3D" id="1.10.10.10">
    <property type="entry name" value="Winged helix-like DNA-binding domain superfamily/Winged helix DNA-binding domain"/>
    <property type="match status" value="1"/>
</dbReference>
<evidence type="ECO:0000259" key="6">
    <source>
        <dbReference type="Pfam" id="PF08281"/>
    </source>
</evidence>
<dbReference type="AlphaFoldDB" id="A0A1J7BP22"/>
<dbReference type="SUPFAM" id="SSF88946">
    <property type="entry name" value="Sigma2 domain of RNA polymerase sigma factors"/>
    <property type="match status" value="1"/>
</dbReference>